<feature type="compositionally biased region" description="Basic and acidic residues" evidence="1">
    <location>
        <begin position="1"/>
        <end position="20"/>
    </location>
</feature>
<dbReference type="AlphaFoldDB" id="A0A6J4R6J8"/>
<feature type="non-terminal residue" evidence="2">
    <location>
        <position position="1"/>
    </location>
</feature>
<gene>
    <name evidence="2" type="ORF">AVDCRST_MAG02-2463</name>
</gene>
<dbReference type="EMBL" id="CADCVH010000053">
    <property type="protein sequence ID" value="CAA9457112.1"/>
    <property type="molecule type" value="Genomic_DNA"/>
</dbReference>
<evidence type="ECO:0000256" key="1">
    <source>
        <dbReference type="SAM" id="MobiDB-lite"/>
    </source>
</evidence>
<feature type="non-terminal residue" evidence="2">
    <location>
        <position position="118"/>
    </location>
</feature>
<evidence type="ECO:0000313" key="2">
    <source>
        <dbReference type="EMBL" id="CAA9457112.1"/>
    </source>
</evidence>
<feature type="region of interest" description="Disordered" evidence="1">
    <location>
        <begin position="1"/>
        <end position="90"/>
    </location>
</feature>
<protein>
    <submittedName>
        <fullName evidence="2">Uncharacterized protein</fullName>
    </submittedName>
</protein>
<feature type="compositionally biased region" description="Low complexity" evidence="1">
    <location>
        <begin position="80"/>
        <end position="90"/>
    </location>
</feature>
<reference evidence="2" key="1">
    <citation type="submission" date="2020-02" db="EMBL/GenBank/DDBJ databases">
        <authorList>
            <person name="Meier V. D."/>
        </authorList>
    </citation>
    <scope>NUCLEOTIDE SEQUENCE</scope>
    <source>
        <strain evidence="2">AVDCRST_MAG02</strain>
    </source>
</reference>
<proteinExistence type="predicted"/>
<accession>A0A6J4R6J8</accession>
<organism evidence="2">
    <name type="scientific">uncultured Rubrobacteraceae bacterium</name>
    <dbReference type="NCBI Taxonomy" id="349277"/>
    <lineage>
        <taxon>Bacteria</taxon>
        <taxon>Bacillati</taxon>
        <taxon>Actinomycetota</taxon>
        <taxon>Rubrobacteria</taxon>
        <taxon>Rubrobacterales</taxon>
        <taxon>Rubrobacteraceae</taxon>
        <taxon>environmental samples</taxon>
    </lineage>
</organism>
<name>A0A6J4R6J8_9ACTN</name>
<sequence>EPKGSIDQDPRRAGPRDVGHPARRAGASRPERRAQGLLRPADGRRRGAGLQHAHRLRVRPREAAPDARPPGDGRRERRVPGVVPVAPRLRQERPALLAAARADGRGRGARRPDEQDAL</sequence>
<feature type="compositionally biased region" description="Basic and acidic residues" evidence="1">
    <location>
        <begin position="59"/>
        <end position="79"/>
    </location>
</feature>